<dbReference type="AlphaFoldDB" id="A0A392VV66"/>
<feature type="non-terminal residue" evidence="1">
    <location>
        <position position="57"/>
    </location>
</feature>
<organism evidence="1 2">
    <name type="scientific">Trifolium medium</name>
    <dbReference type="NCBI Taxonomy" id="97028"/>
    <lineage>
        <taxon>Eukaryota</taxon>
        <taxon>Viridiplantae</taxon>
        <taxon>Streptophyta</taxon>
        <taxon>Embryophyta</taxon>
        <taxon>Tracheophyta</taxon>
        <taxon>Spermatophyta</taxon>
        <taxon>Magnoliopsida</taxon>
        <taxon>eudicotyledons</taxon>
        <taxon>Gunneridae</taxon>
        <taxon>Pentapetalae</taxon>
        <taxon>rosids</taxon>
        <taxon>fabids</taxon>
        <taxon>Fabales</taxon>
        <taxon>Fabaceae</taxon>
        <taxon>Papilionoideae</taxon>
        <taxon>50 kb inversion clade</taxon>
        <taxon>NPAAA clade</taxon>
        <taxon>Hologalegina</taxon>
        <taxon>IRL clade</taxon>
        <taxon>Trifolieae</taxon>
        <taxon>Trifolium</taxon>
    </lineage>
</organism>
<dbReference type="Proteomes" id="UP000265520">
    <property type="component" value="Unassembled WGS sequence"/>
</dbReference>
<protein>
    <submittedName>
        <fullName evidence="1">Putative IMP dehydrogenase/GMP reductase</fullName>
    </submittedName>
</protein>
<sequence length="57" mass="6133">MPAGEITVTIDDVSCLLHLPLRGRLLDHTSLSKEDGVTVMVDLLGAEPADALYDVKK</sequence>
<evidence type="ECO:0000313" key="1">
    <source>
        <dbReference type="EMBL" id="MCI92294.1"/>
    </source>
</evidence>
<evidence type="ECO:0000313" key="2">
    <source>
        <dbReference type="Proteomes" id="UP000265520"/>
    </source>
</evidence>
<accession>A0A392VV66</accession>
<proteinExistence type="predicted"/>
<name>A0A392VV66_9FABA</name>
<keyword evidence="2" id="KW-1185">Reference proteome</keyword>
<comment type="caution">
    <text evidence="1">The sequence shown here is derived from an EMBL/GenBank/DDBJ whole genome shotgun (WGS) entry which is preliminary data.</text>
</comment>
<reference evidence="1 2" key="1">
    <citation type="journal article" date="2018" name="Front. Plant Sci.">
        <title>Red Clover (Trifolium pratense) and Zigzag Clover (T. medium) - A Picture of Genomic Similarities and Differences.</title>
        <authorList>
            <person name="Dluhosova J."/>
            <person name="Istvanek J."/>
            <person name="Nedelnik J."/>
            <person name="Repkova J."/>
        </authorList>
    </citation>
    <scope>NUCLEOTIDE SEQUENCE [LARGE SCALE GENOMIC DNA]</scope>
    <source>
        <strain evidence="2">cv. 10/8</strain>
        <tissue evidence="1">Leaf</tissue>
    </source>
</reference>
<dbReference type="EMBL" id="LXQA011296424">
    <property type="protein sequence ID" value="MCI92294.1"/>
    <property type="molecule type" value="Genomic_DNA"/>
</dbReference>